<dbReference type="GO" id="GO:0004523">
    <property type="term" value="F:RNA-DNA hybrid ribonuclease activity"/>
    <property type="evidence" value="ECO:0007669"/>
    <property type="project" value="InterPro"/>
</dbReference>
<protein>
    <recommendedName>
        <fullName evidence="1">RNase H type-1 domain-containing protein</fullName>
    </recommendedName>
</protein>
<sequence length="70" mass="7484">MGNYVRVDVDAAMLDGNMIILGIVVRNGVGEVVATTIKQVRDVGSVKGAEAMAVRLGTLFALNLGYRQEF</sequence>
<organism evidence="2 3">
    <name type="scientific">Chenopodium quinoa</name>
    <name type="common">Quinoa</name>
    <dbReference type="NCBI Taxonomy" id="63459"/>
    <lineage>
        <taxon>Eukaryota</taxon>
        <taxon>Viridiplantae</taxon>
        <taxon>Streptophyta</taxon>
        <taxon>Embryophyta</taxon>
        <taxon>Tracheophyta</taxon>
        <taxon>Spermatophyta</taxon>
        <taxon>Magnoliopsida</taxon>
        <taxon>eudicotyledons</taxon>
        <taxon>Gunneridae</taxon>
        <taxon>Pentapetalae</taxon>
        <taxon>Caryophyllales</taxon>
        <taxon>Chenopodiaceae</taxon>
        <taxon>Chenopodioideae</taxon>
        <taxon>Atripliceae</taxon>
        <taxon>Chenopodium</taxon>
    </lineage>
</organism>
<dbReference type="GO" id="GO:0003676">
    <property type="term" value="F:nucleic acid binding"/>
    <property type="evidence" value="ECO:0007669"/>
    <property type="project" value="InterPro"/>
</dbReference>
<dbReference type="Gramene" id="AUR62005338-RA">
    <property type="protein sequence ID" value="AUR62005338-RA:cds"/>
    <property type="gene ID" value="AUR62005338"/>
</dbReference>
<proteinExistence type="predicted"/>
<evidence type="ECO:0000313" key="2">
    <source>
        <dbReference type="EnsemblPlants" id="AUR62005338-RA:cds"/>
    </source>
</evidence>
<dbReference type="Pfam" id="PF13456">
    <property type="entry name" value="RVT_3"/>
    <property type="match status" value="1"/>
</dbReference>
<accession>A0A803L0F0</accession>
<dbReference type="AlphaFoldDB" id="A0A803L0F0"/>
<feature type="domain" description="RNase H type-1" evidence="1">
    <location>
        <begin position="21"/>
        <end position="68"/>
    </location>
</feature>
<reference evidence="2" key="1">
    <citation type="journal article" date="2017" name="Nature">
        <title>The genome of Chenopodium quinoa.</title>
        <authorList>
            <person name="Jarvis D.E."/>
            <person name="Ho Y.S."/>
            <person name="Lightfoot D.J."/>
            <person name="Schmoeckel S.M."/>
            <person name="Li B."/>
            <person name="Borm T.J.A."/>
            <person name="Ohyanagi H."/>
            <person name="Mineta K."/>
            <person name="Michell C.T."/>
            <person name="Saber N."/>
            <person name="Kharbatia N.M."/>
            <person name="Rupper R.R."/>
            <person name="Sharp A.R."/>
            <person name="Dally N."/>
            <person name="Boughton B.A."/>
            <person name="Woo Y.H."/>
            <person name="Gao G."/>
            <person name="Schijlen E.G.W.M."/>
            <person name="Guo X."/>
            <person name="Momin A.A."/>
            <person name="Negrao S."/>
            <person name="Al-Babili S."/>
            <person name="Gehring C."/>
            <person name="Roessner U."/>
            <person name="Jung C."/>
            <person name="Murphy K."/>
            <person name="Arold S.T."/>
            <person name="Gojobori T."/>
            <person name="van der Linden C.G."/>
            <person name="van Loo E.N."/>
            <person name="Jellen E.N."/>
            <person name="Maughan P.J."/>
            <person name="Tester M."/>
        </authorList>
    </citation>
    <scope>NUCLEOTIDE SEQUENCE [LARGE SCALE GENOMIC DNA]</scope>
    <source>
        <strain evidence="2">cv. PI 614886</strain>
    </source>
</reference>
<dbReference type="EnsemblPlants" id="AUR62005338-RA">
    <property type="protein sequence ID" value="AUR62005338-RA:cds"/>
    <property type="gene ID" value="AUR62005338"/>
</dbReference>
<dbReference type="InterPro" id="IPR002156">
    <property type="entry name" value="RNaseH_domain"/>
</dbReference>
<name>A0A803L0F0_CHEQI</name>
<keyword evidence="3" id="KW-1185">Reference proteome</keyword>
<dbReference type="Proteomes" id="UP000596660">
    <property type="component" value="Unplaced"/>
</dbReference>
<reference evidence="2" key="2">
    <citation type="submission" date="2021-03" db="UniProtKB">
        <authorList>
            <consortium name="EnsemblPlants"/>
        </authorList>
    </citation>
    <scope>IDENTIFICATION</scope>
</reference>
<evidence type="ECO:0000259" key="1">
    <source>
        <dbReference type="Pfam" id="PF13456"/>
    </source>
</evidence>
<evidence type="ECO:0000313" key="3">
    <source>
        <dbReference type="Proteomes" id="UP000596660"/>
    </source>
</evidence>